<dbReference type="SMART" id="SM00382">
    <property type="entry name" value="AAA"/>
    <property type="match status" value="1"/>
</dbReference>
<dbReference type="GO" id="GO:0005524">
    <property type="term" value="F:ATP binding"/>
    <property type="evidence" value="ECO:0007669"/>
    <property type="project" value="UniProtKB-KW"/>
</dbReference>
<evidence type="ECO:0000313" key="7">
    <source>
        <dbReference type="EMBL" id="NGO45092.1"/>
    </source>
</evidence>
<dbReference type="InterPro" id="IPR003439">
    <property type="entry name" value="ABC_transporter-like_ATP-bd"/>
</dbReference>
<keyword evidence="2" id="KW-0813">Transport</keyword>
<feature type="compositionally biased region" description="Low complexity" evidence="5">
    <location>
        <begin position="244"/>
        <end position="266"/>
    </location>
</feature>
<evidence type="ECO:0000256" key="3">
    <source>
        <dbReference type="ARBA" id="ARBA00022741"/>
    </source>
</evidence>
<evidence type="ECO:0000256" key="4">
    <source>
        <dbReference type="ARBA" id="ARBA00022840"/>
    </source>
</evidence>
<comment type="caution">
    <text evidence="7">The sequence shown here is derived from an EMBL/GenBank/DDBJ whole genome shotgun (WGS) entry which is preliminary data.</text>
</comment>
<dbReference type="InterPro" id="IPR027417">
    <property type="entry name" value="P-loop_NTPase"/>
</dbReference>
<evidence type="ECO:0000256" key="5">
    <source>
        <dbReference type="SAM" id="MobiDB-lite"/>
    </source>
</evidence>
<comment type="similarity">
    <text evidence="1">Belongs to the ABC transporter superfamily.</text>
</comment>
<dbReference type="RefSeq" id="WP_165341658.1">
    <property type="nucleotide sequence ID" value="NZ_JAAKZX010000080.1"/>
</dbReference>
<dbReference type="Gene3D" id="3.40.50.300">
    <property type="entry name" value="P-loop containing nucleotide triphosphate hydrolases"/>
    <property type="match status" value="1"/>
</dbReference>
<accession>A0ABX0E1M9</accession>
<name>A0ABX0E1M9_9ACTN</name>
<protein>
    <submittedName>
        <fullName evidence="7">ATP-binding cassette domain-containing protein</fullName>
    </submittedName>
</protein>
<evidence type="ECO:0000259" key="6">
    <source>
        <dbReference type="PROSITE" id="PS50893"/>
    </source>
</evidence>
<dbReference type="PANTHER" id="PTHR43335:SF4">
    <property type="entry name" value="ABC TRANSPORTER, ATP-BINDING PROTEIN"/>
    <property type="match status" value="1"/>
</dbReference>
<dbReference type="InterPro" id="IPR003593">
    <property type="entry name" value="AAA+_ATPase"/>
</dbReference>
<sequence>MTTNDTAVSLSGLTKTYKGVTAVDDLTVDIRAGRVTGLLGRNGAGKTTTLRMLLGLAAPTAGTATILGRPYAELPDAAHRVGVSMDGMGGVPGATVRSELRIWCTVLGLPATRADEVMEITGIADAATRPVKGCSTGMRQRLALAAALLADPEVLVLDEPANGLDPDGIRWLRDTLRSLAGEGRTVLVSSHQLAELEQTVDDVVIMQRTLRYAGTLADLTGHGATRLEDRFFELVDPAATSPAAENLAATAPTTPTPSTAAPAAVRTPERITSRA</sequence>
<organism evidence="7 8">
    <name type="scientific">Streptomyces ureilyticus</name>
    <dbReference type="NCBI Taxonomy" id="1775131"/>
    <lineage>
        <taxon>Bacteria</taxon>
        <taxon>Bacillati</taxon>
        <taxon>Actinomycetota</taxon>
        <taxon>Actinomycetes</taxon>
        <taxon>Kitasatosporales</taxon>
        <taxon>Streptomycetaceae</taxon>
        <taxon>Streptomyces</taxon>
    </lineage>
</organism>
<evidence type="ECO:0000313" key="8">
    <source>
        <dbReference type="Proteomes" id="UP001518140"/>
    </source>
</evidence>
<dbReference type="Pfam" id="PF00005">
    <property type="entry name" value="ABC_tran"/>
    <property type="match status" value="1"/>
</dbReference>
<keyword evidence="8" id="KW-1185">Reference proteome</keyword>
<dbReference type="SUPFAM" id="SSF52540">
    <property type="entry name" value="P-loop containing nucleoside triphosphate hydrolases"/>
    <property type="match status" value="1"/>
</dbReference>
<reference evidence="7 8" key="1">
    <citation type="submission" date="2020-02" db="EMBL/GenBank/DDBJ databases">
        <title>Whole-genome analyses of novel actinobacteria.</title>
        <authorList>
            <person name="Sahin N."/>
            <person name="Tokatli A."/>
        </authorList>
    </citation>
    <scope>NUCLEOTIDE SEQUENCE [LARGE SCALE GENOMIC DNA]</scope>
    <source>
        <strain evidence="7 8">YC419</strain>
    </source>
</reference>
<dbReference type="EMBL" id="JAAKZX010000080">
    <property type="protein sequence ID" value="NGO45092.1"/>
    <property type="molecule type" value="Genomic_DNA"/>
</dbReference>
<gene>
    <name evidence="7" type="ORF">G6048_24015</name>
</gene>
<dbReference type="PANTHER" id="PTHR43335">
    <property type="entry name" value="ABC TRANSPORTER, ATP-BINDING PROTEIN"/>
    <property type="match status" value="1"/>
</dbReference>
<keyword evidence="4 7" id="KW-0067">ATP-binding</keyword>
<proteinExistence type="inferred from homology"/>
<dbReference type="Proteomes" id="UP001518140">
    <property type="component" value="Unassembled WGS sequence"/>
</dbReference>
<feature type="domain" description="ABC transporter" evidence="6">
    <location>
        <begin position="8"/>
        <end position="232"/>
    </location>
</feature>
<keyword evidence="3" id="KW-0547">Nucleotide-binding</keyword>
<feature type="region of interest" description="Disordered" evidence="5">
    <location>
        <begin position="244"/>
        <end position="275"/>
    </location>
</feature>
<evidence type="ECO:0000256" key="2">
    <source>
        <dbReference type="ARBA" id="ARBA00022448"/>
    </source>
</evidence>
<dbReference type="PROSITE" id="PS50893">
    <property type="entry name" value="ABC_TRANSPORTER_2"/>
    <property type="match status" value="1"/>
</dbReference>
<evidence type="ECO:0000256" key="1">
    <source>
        <dbReference type="ARBA" id="ARBA00005417"/>
    </source>
</evidence>